<reference evidence="2 5" key="1">
    <citation type="submission" date="2023-02" db="EMBL/GenBank/DDBJ databases">
        <title>Pathogen: clinical or host-associated sample.</title>
        <authorList>
            <person name="Hergert J."/>
            <person name="Casey R."/>
            <person name="Wagner J."/>
            <person name="Young E.L."/>
            <person name="Oakeson K.F."/>
        </authorList>
    </citation>
    <scope>NUCLEOTIDE SEQUENCE</scope>
    <source>
        <strain evidence="3 5">2022CK-00829</strain>
        <strain evidence="2">2022CK-00830</strain>
    </source>
</reference>
<evidence type="ECO:0000313" key="2">
    <source>
        <dbReference type="EMBL" id="WDH82383.1"/>
    </source>
</evidence>
<feature type="transmembrane region" description="Helical" evidence="1">
    <location>
        <begin position="6"/>
        <end position="21"/>
    </location>
</feature>
<evidence type="ECO:0000256" key="1">
    <source>
        <dbReference type="SAM" id="Phobius"/>
    </source>
</evidence>
<keyword evidence="1" id="KW-0472">Membrane</keyword>
<dbReference type="EMBL" id="CP118101">
    <property type="protein sequence ID" value="WDH82383.1"/>
    <property type="molecule type" value="Genomic_DNA"/>
</dbReference>
<organism evidence="2 4">
    <name type="scientific">Paenibacillus urinalis</name>
    <dbReference type="NCBI Taxonomy" id="521520"/>
    <lineage>
        <taxon>Bacteria</taxon>
        <taxon>Bacillati</taxon>
        <taxon>Bacillota</taxon>
        <taxon>Bacilli</taxon>
        <taxon>Bacillales</taxon>
        <taxon>Paenibacillaceae</taxon>
        <taxon>Paenibacillus</taxon>
    </lineage>
</organism>
<dbReference type="EMBL" id="CP118108">
    <property type="protein sequence ID" value="WDI02130.1"/>
    <property type="molecule type" value="Genomic_DNA"/>
</dbReference>
<evidence type="ECO:0000313" key="4">
    <source>
        <dbReference type="Proteomes" id="UP001220962"/>
    </source>
</evidence>
<dbReference type="Proteomes" id="UP001220962">
    <property type="component" value="Chromosome"/>
</dbReference>
<gene>
    <name evidence="2" type="ORF">PUW23_23540</name>
    <name evidence="3" type="ORF">PUW25_23530</name>
</gene>
<protein>
    <submittedName>
        <fullName evidence="2">Uncharacterized protein</fullName>
    </submittedName>
</protein>
<dbReference type="RefSeq" id="WP_205054554.1">
    <property type="nucleotide sequence ID" value="NZ_CP118101.1"/>
</dbReference>
<keyword evidence="1" id="KW-0812">Transmembrane</keyword>
<dbReference type="Proteomes" id="UP001221519">
    <property type="component" value="Chromosome"/>
</dbReference>
<accession>A0AAX3MXN7</accession>
<evidence type="ECO:0000313" key="5">
    <source>
        <dbReference type="Proteomes" id="UP001221519"/>
    </source>
</evidence>
<evidence type="ECO:0000313" key="3">
    <source>
        <dbReference type="EMBL" id="WDI02130.1"/>
    </source>
</evidence>
<keyword evidence="5" id="KW-1185">Reference proteome</keyword>
<sequence>MLANGIALIIMTIIVIVLIRKKKFKTSIKWGYFYKHAGKSLSISYKKFTGVEYYQFVLRKEETVTFSYEVTVEEGELVLEWSDGKQIVWKEKFEEDKQGTLTVLTAHRIHLIKVEGDKTKGGCRIQFI</sequence>
<dbReference type="AlphaFoldDB" id="A0AAX3MXN7"/>
<proteinExistence type="predicted"/>
<name>A0AAX3MXN7_9BACL</name>
<keyword evidence="1" id="KW-1133">Transmembrane helix</keyword>